<keyword evidence="3" id="KW-1185">Reference proteome</keyword>
<gene>
    <name evidence="2" type="ORF">GJ744_000079</name>
</gene>
<organism evidence="2 3">
    <name type="scientific">Endocarpon pusillum</name>
    <dbReference type="NCBI Taxonomy" id="364733"/>
    <lineage>
        <taxon>Eukaryota</taxon>
        <taxon>Fungi</taxon>
        <taxon>Dikarya</taxon>
        <taxon>Ascomycota</taxon>
        <taxon>Pezizomycotina</taxon>
        <taxon>Eurotiomycetes</taxon>
        <taxon>Chaetothyriomycetidae</taxon>
        <taxon>Verrucariales</taxon>
        <taxon>Verrucariaceae</taxon>
        <taxon>Endocarpon</taxon>
    </lineage>
</organism>
<dbReference type="Proteomes" id="UP000606974">
    <property type="component" value="Unassembled WGS sequence"/>
</dbReference>
<sequence>MEDTMSRSRNQVHGYGKAKKYPSASMSTDAKGVNATTPDGHVSQPQGHTPPARTATAKPSNQAASKKPPGYMLQYWQEEKMSDGPFNHLVTLENLMSGPDHKVDQVVAKGKSHESKSEL</sequence>
<protein>
    <submittedName>
        <fullName evidence="2">Uncharacterized protein</fullName>
    </submittedName>
</protein>
<evidence type="ECO:0000313" key="2">
    <source>
        <dbReference type="EMBL" id="KAF7514309.1"/>
    </source>
</evidence>
<reference evidence="2" key="1">
    <citation type="submission" date="2020-02" db="EMBL/GenBank/DDBJ databases">
        <authorList>
            <person name="Palmer J.M."/>
        </authorList>
    </citation>
    <scope>NUCLEOTIDE SEQUENCE</scope>
    <source>
        <strain evidence="2">EPUS1.4</strain>
        <tissue evidence="2">Thallus</tissue>
    </source>
</reference>
<feature type="region of interest" description="Disordered" evidence="1">
    <location>
        <begin position="1"/>
        <end position="70"/>
    </location>
</feature>
<dbReference type="AlphaFoldDB" id="A0A8H7AVJ1"/>
<evidence type="ECO:0000313" key="3">
    <source>
        <dbReference type="Proteomes" id="UP000606974"/>
    </source>
</evidence>
<accession>A0A8H7AVJ1</accession>
<dbReference type="EMBL" id="JAACFV010000001">
    <property type="protein sequence ID" value="KAF7514309.1"/>
    <property type="molecule type" value="Genomic_DNA"/>
</dbReference>
<name>A0A8H7AVJ1_9EURO</name>
<comment type="caution">
    <text evidence="2">The sequence shown here is derived from an EMBL/GenBank/DDBJ whole genome shotgun (WGS) entry which is preliminary data.</text>
</comment>
<evidence type="ECO:0000256" key="1">
    <source>
        <dbReference type="SAM" id="MobiDB-lite"/>
    </source>
</evidence>
<proteinExistence type="predicted"/>